<evidence type="ECO:0000256" key="4">
    <source>
        <dbReference type="ARBA" id="ARBA00033763"/>
    </source>
</evidence>
<dbReference type="PANTHER" id="PTHR45904">
    <property type="entry name" value="TRNA (URACIL-5-)-METHYLTRANSFERASE"/>
    <property type="match status" value="1"/>
</dbReference>
<dbReference type="EMBL" id="AP028920">
    <property type="protein sequence ID" value="BET00711.1"/>
    <property type="molecule type" value="Genomic_DNA"/>
</dbReference>
<keyword evidence="3 6" id="KW-0949">S-adenosyl-L-methionine</keyword>
<accession>A0ABN7BBZ0</accession>
<evidence type="ECO:0000256" key="2">
    <source>
        <dbReference type="ARBA" id="ARBA00022679"/>
    </source>
</evidence>
<dbReference type="Pfam" id="PF05958">
    <property type="entry name" value="tRNA_U5-meth_tr"/>
    <property type="match status" value="1"/>
</dbReference>
<dbReference type="Gene3D" id="2.40.50.1070">
    <property type="match status" value="1"/>
</dbReference>
<dbReference type="Proteomes" id="UP001307889">
    <property type="component" value="Chromosome 12"/>
</dbReference>
<evidence type="ECO:0000256" key="5">
    <source>
        <dbReference type="ARBA" id="ARBA00047278"/>
    </source>
</evidence>
<name>A0ABN7BBZ0_9HEMI</name>
<feature type="active site" description="Nucleophile" evidence="6">
    <location>
        <position position="397"/>
    </location>
</feature>
<evidence type="ECO:0000256" key="3">
    <source>
        <dbReference type="ARBA" id="ARBA00022691"/>
    </source>
</evidence>
<reference evidence="7 8" key="1">
    <citation type="submission" date="2023-09" db="EMBL/GenBank/DDBJ databases">
        <title>Nesidiocoris tenuis whole genome shotgun sequence.</title>
        <authorList>
            <person name="Shibata T."/>
            <person name="Shimoda M."/>
            <person name="Kobayashi T."/>
            <person name="Uehara T."/>
        </authorList>
    </citation>
    <scope>NUCLEOTIDE SEQUENCE [LARGE SCALE GENOMIC DNA]</scope>
    <source>
        <strain evidence="7 8">Japan</strain>
    </source>
</reference>
<evidence type="ECO:0000256" key="6">
    <source>
        <dbReference type="PROSITE-ProRule" id="PRU01024"/>
    </source>
</evidence>
<dbReference type="EC" id="2.1.1.35" evidence="4"/>
<dbReference type="Gene3D" id="3.40.50.150">
    <property type="entry name" value="Vaccinia Virus protein VP39"/>
    <property type="match status" value="1"/>
</dbReference>
<comment type="catalytic activity">
    <reaction evidence="5">
        <text>uridine(54) in tRNA + S-adenosyl-L-methionine = 5-methyluridine(54) in tRNA + S-adenosyl-L-homocysteine + H(+)</text>
        <dbReference type="Rhea" id="RHEA:42712"/>
        <dbReference type="Rhea" id="RHEA-COMP:10167"/>
        <dbReference type="Rhea" id="RHEA-COMP:10193"/>
        <dbReference type="ChEBI" id="CHEBI:15378"/>
        <dbReference type="ChEBI" id="CHEBI:57856"/>
        <dbReference type="ChEBI" id="CHEBI:59789"/>
        <dbReference type="ChEBI" id="CHEBI:65315"/>
        <dbReference type="ChEBI" id="CHEBI:74447"/>
        <dbReference type="EC" id="2.1.1.35"/>
    </reaction>
    <physiologicalReaction direction="left-to-right" evidence="5">
        <dbReference type="Rhea" id="RHEA:42713"/>
    </physiologicalReaction>
</comment>
<evidence type="ECO:0000313" key="8">
    <source>
        <dbReference type="Proteomes" id="UP001307889"/>
    </source>
</evidence>
<dbReference type="SUPFAM" id="SSF53335">
    <property type="entry name" value="S-adenosyl-L-methionine-dependent methyltransferases"/>
    <property type="match status" value="1"/>
</dbReference>
<feature type="binding site" evidence="6">
    <location>
        <position position="319"/>
    </location>
    <ligand>
        <name>S-adenosyl-L-methionine</name>
        <dbReference type="ChEBI" id="CHEBI:59789"/>
    </ligand>
</feature>
<feature type="binding site" evidence="6">
    <location>
        <position position="269"/>
    </location>
    <ligand>
        <name>S-adenosyl-L-methionine</name>
        <dbReference type="ChEBI" id="CHEBI:59789"/>
    </ligand>
</feature>
<feature type="binding site" evidence="6">
    <location>
        <position position="369"/>
    </location>
    <ligand>
        <name>S-adenosyl-L-methionine</name>
        <dbReference type="ChEBI" id="CHEBI:59789"/>
    </ligand>
</feature>
<evidence type="ECO:0000256" key="1">
    <source>
        <dbReference type="ARBA" id="ARBA00022603"/>
    </source>
</evidence>
<protein>
    <recommendedName>
        <fullName evidence="4">tRNA (uracil(54)-C(5))-methyltransferase</fullName>
        <ecNumber evidence="4">2.1.1.35</ecNumber>
    </recommendedName>
</protein>
<gene>
    <name evidence="7" type="ORF">NTJ_13527</name>
</gene>
<comment type="caution">
    <text evidence="6">Lacks conserved residue(s) required for the propagation of feature annotation.</text>
</comment>
<evidence type="ECO:0000313" key="7">
    <source>
        <dbReference type="EMBL" id="BET00711.1"/>
    </source>
</evidence>
<dbReference type="InterPro" id="IPR029063">
    <property type="entry name" value="SAM-dependent_MTases_sf"/>
</dbReference>
<comment type="similarity">
    <text evidence="6">Belongs to the class I-like SAM-binding methyltransferase superfamily. RNA M5U methyltransferase family.</text>
</comment>
<keyword evidence="8" id="KW-1185">Reference proteome</keyword>
<dbReference type="PANTHER" id="PTHR45904:SF1">
    <property type="entry name" value="TRNA (URACIL-5-)-METHYLTRANSFERASE HOMOLOG B"/>
    <property type="match status" value="1"/>
</dbReference>
<organism evidence="7 8">
    <name type="scientific">Nesidiocoris tenuis</name>
    <dbReference type="NCBI Taxonomy" id="355587"/>
    <lineage>
        <taxon>Eukaryota</taxon>
        <taxon>Metazoa</taxon>
        <taxon>Ecdysozoa</taxon>
        <taxon>Arthropoda</taxon>
        <taxon>Hexapoda</taxon>
        <taxon>Insecta</taxon>
        <taxon>Pterygota</taxon>
        <taxon>Neoptera</taxon>
        <taxon>Paraneoptera</taxon>
        <taxon>Hemiptera</taxon>
        <taxon>Heteroptera</taxon>
        <taxon>Panheteroptera</taxon>
        <taxon>Cimicomorpha</taxon>
        <taxon>Miridae</taxon>
        <taxon>Dicyphina</taxon>
        <taxon>Nesidiocoris</taxon>
    </lineage>
</organism>
<keyword evidence="2 6" id="KW-0808">Transferase</keyword>
<proteinExistence type="inferred from homology"/>
<dbReference type="InterPro" id="IPR045850">
    <property type="entry name" value="TRM2_met"/>
</dbReference>
<dbReference type="InterPro" id="IPR010280">
    <property type="entry name" value="U5_MeTrfase_fam"/>
</dbReference>
<dbReference type="PROSITE" id="PS51687">
    <property type="entry name" value="SAM_MT_RNA_M5U"/>
    <property type="match status" value="1"/>
</dbReference>
<keyword evidence="1 6" id="KW-0489">Methyltransferase</keyword>
<sequence>MYRTISTILFPVRRTVSCYSTVSETRSFQEDHGQPSTAPVNVENRFEALSKVVTPLAHLEYAEQLKLKIQKCRDVLTRIKSKKLPLSKTKFHTIIPSPVTDEYRSKDEFSIRTGVDGNPKTVGYFIGSFADGDVLCIEPSELRNLKPRHKELAKVFQNLIRLSPLKACHDLHDGGFWRSLTVRSNNEGDTMVSVGVHPQGASGEEVESAKAQILEHFSDCNLTSLYFQPSPYARATHTMAPYELLKGEPHIYEWLGEYKFRISPDSFFQINVAAAPLLYDRALKFAKPSTKRTLLDLCCGTGTMSIYGSKHFRGCIGIDSVANAVEDATHNAASNFITNCNFVTGLIEKRLRGCLAELDMSPELSVILNPGRGGCNKMTIKTLRQTDQIRDLVYVSCKADHPNVFDNVFQLCNPSFDSSPPFRLTDFQPVDMFPHTNHCEVLMLFRR</sequence>